<feature type="transmembrane region" description="Helical" evidence="2">
    <location>
        <begin position="54"/>
        <end position="72"/>
    </location>
</feature>
<evidence type="ECO:0000313" key="4">
    <source>
        <dbReference type="EMBL" id="TCP29411.1"/>
    </source>
</evidence>
<dbReference type="GO" id="GO:0022904">
    <property type="term" value="P:respiratory electron transport chain"/>
    <property type="evidence" value="ECO:0007669"/>
    <property type="project" value="InterPro"/>
</dbReference>
<name>A0A4R2P605_9BACL</name>
<evidence type="ECO:0000259" key="3">
    <source>
        <dbReference type="Pfam" id="PF00174"/>
    </source>
</evidence>
<dbReference type="Gene3D" id="3.90.420.10">
    <property type="entry name" value="Oxidoreductase, molybdopterin-binding domain"/>
    <property type="match status" value="1"/>
</dbReference>
<feature type="transmembrane region" description="Helical" evidence="2">
    <location>
        <begin position="93"/>
        <end position="113"/>
    </location>
</feature>
<keyword evidence="2" id="KW-0812">Transmembrane</keyword>
<keyword evidence="2" id="KW-0472">Membrane</keyword>
<feature type="compositionally biased region" description="Basic and acidic residues" evidence="1">
    <location>
        <begin position="155"/>
        <end position="167"/>
    </location>
</feature>
<comment type="caution">
    <text evidence="4">The sequence shown here is derived from an EMBL/GenBank/DDBJ whole genome shotgun (WGS) entry which is preliminary data.</text>
</comment>
<dbReference type="InterPro" id="IPR016174">
    <property type="entry name" value="Di-haem_cyt_TM"/>
</dbReference>
<dbReference type="Proteomes" id="UP000295416">
    <property type="component" value="Unassembled WGS sequence"/>
</dbReference>
<proteinExistence type="predicted"/>
<feature type="region of interest" description="Disordered" evidence="1">
    <location>
        <begin position="155"/>
        <end position="175"/>
    </location>
</feature>
<dbReference type="AlphaFoldDB" id="A0A4R2P605"/>
<dbReference type="EMBL" id="SLXK01000010">
    <property type="protein sequence ID" value="TCP29411.1"/>
    <property type="molecule type" value="Genomic_DNA"/>
</dbReference>
<organism evidence="4 5">
    <name type="scientific">Scopulibacillus darangshiensis</name>
    <dbReference type="NCBI Taxonomy" id="442528"/>
    <lineage>
        <taxon>Bacteria</taxon>
        <taxon>Bacillati</taxon>
        <taxon>Bacillota</taxon>
        <taxon>Bacilli</taxon>
        <taxon>Bacillales</taxon>
        <taxon>Sporolactobacillaceae</taxon>
        <taxon>Scopulibacillus</taxon>
    </lineage>
</organism>
<dbReference type="SUPFAM" id="SSF56524">
    <property type="entry name" value="Oxidoreductase molybdopterin-binding domain"/>
    <property type="match status" value="1"/>
</dbReference>
<dbReference type="PANTHER" id="PTHR43032:SF4">
    <property type="entry name" value="OXIDOREDUCTASE MOLYBDOPTERIN-BINDING DOMAIN-CONTAINING PROTEIN"/>
    <property type="match status" value="1"/>
</dbReference>
<keyword evidence="2" id="KW-1133">Transmembrane helix</keyword>
<dbReference type="Pfam" id="PF00174">
    <property type="entry name" value="Oxidored_molyb"/>
    <property type="match status" value="1"/>
</dbReference>
<dbReference type="InterPro" id="IPR036374">
    <property type="entry name" value="OxRdtase_Mopterin-bd_sf"/>
</dbReference>
<feature type="transmembrane region" description="Helical" evidence="2">
    <location>
        <begin position="125"/>
        <end position="144"/>
    </location>
</feature>
<dbReference type="PANTHER" id="PTHR43032">
    <property type="entry name" value="PROTEIN-METHIONINE-SULFOXIDE REDUCTASE"/>
    <property type="match status" value="1"/>
</dbReference>
<gene>
    <name evidence="4" type="ORF">EV207_11031</name>
</gene>
<feature type="transmembrane region" description="Helical" evidence="2">
    <location>
        <begin position="187"/>
        <end position="208"/>
    </location>
</feature>
<feature type="region of interest" description="Disordered" evidence="1">
    <location>
        <begin position="226"/>
        <end position="245"/>
    </location>
</feature>
<dbReference type="InterPro" id="IPR000572">
    <property type="entry name" value="OxRdtase_Mopterin-bd_dom"/>
</dbReference>
<feature type="domain" description="Oxidoreductase molybdopterin-binding" evidence="3">
    <location>
        <begin position="259"/>
        <end position="405"/>
    </location>
</feature>
<accession>A0A4R2P605</accession>
<protein>
    <submittedName>
        <fullName evidence="4">Molybdopterin-dependent oxidoreductase-like protein</fullName>
    </submittedName>
</protein>
<feature type="transmembrane region" description="Helical" evidence="2">
    <location>
        <begin position="23"/>
        <end position="42"/>
    </location>
</feature>
<sequence length="418" mass="48546">MVDKRQGWLKYPFGKKLKRLHKWNAWVILLLAITGIMLYLPFLRRYVAPFRVNLKLVHIYLGYVSIFLLLLYTPLLTKHMKQIWKRVNHRNNLRFVLFIIIGWSVSGIILAFYRHFPDVWSSTALIFHDLFTFVGIPYTVYHAISRSRWLKKMDREERKTRDQKKNLDGTQPLAPKKRETLMSRRKFIRLSAGGLLVVAVAPFFYGWLGRIAGFSGESLLKQTKRDGNHMVPQPEPAPGSLPPKGGGANGTFRMYTVTDVPAFSSDTWSFTIDGLVDHPLTFNWKEFLNLPQKVQVSDFHCVTGWSVYHVTWQGVPLSYLLKKAGVKNKAKYVKFYSGDSVYTDTLTIKQAHMDDVMVAVLRDGKPIPQDYGGPSRLIVPEMYGYKSVKWLNRMELIDQPWTGFWEKRGYKKNAWYRG</sequence>
<dbReference type="GO" id="GO:0016020">
    <property type="term" value="C:membrane"/>
    <property type="evidence" value="ECO:0007669"/>
    <property type="project" value="InterPro"/>
</dbReference>
<evidence type="ECO:0000256" key="1">
    <source>
        <dbReference type="SAM" id="MobiDB-lite"/>
    </source>
</evidence>
<evidence type="ECO:0000313" key="5">
    <source>
        <dbReference type="Proteomes" id="UP000295416"/>
    </source>
</evidence>
<evidence type="ECO:0000256" key="2">
    <source>
        <dbReference type="SAM" id="Phobius"/>
    </source>
</evidence>
<keyword evidence="5" id="KW-1185">Reference proteome</keyword>
<reference evidence="4 5" key="1">
    <citation type="submission" date="2019-03" db="EMBL/GenBank/DDBJ databases">
        <title>Genomic Encyclopedia of Type Strains, Phase IV (KMG-IV): sequencing the most valuable type-strain genomes for metagenomic binning, comparative biology and taxonomic classification.</title>
        <authorList>
            <person name="Goeker M."/>
        </authorList>
    </citation>
    <scope>NUCLEOTIDE SEQUENCE [LARGE SCALE GENOMIC DNA]</scope>
    <source>
        <strain evidence="4 5">DSM 19377</strain>
    </source>
</reference>
<dbReference type="SUPFAM" id="SSF81342">
    <property type="entry name" value="Transmembrane di-heme cytochromes"/>
    <property type="match status" value="1"/>
</dbReference>